<dbReference type="Proteomes" id="UP000184236">
    <property type="component" value="Unassembled WGS sequence"/>
</dbReference>
<organism evidence="1 2">
    <name type="scientific">Chryseobacterium takakiae</name>
    <dbReference type="NCBI Taxonomy" id="1302685"/>
    <lineage>
        <taxon>Bacteria</taxon>
        <taxon>Pseudomonadati</taxon>
        <taxon>Bacteroidota</taxon>
        <taxon>Flavobacteriia</taxon>
        <taxon>Flavobacteriales</taxon>
        <taxon>Weeksellaceae</taxon>
        <taxon>Chryseobacterium group</taxon>
        <taxon>Chryseobacterium</taxon>
    </lineage>
</organism>
<dbReference type="STRING" id="1302685.SAMN05444408_10658"/>
<dbReference type="AlphaFoldDB" id="A0A1M4XH22"/>
<accession>A0A1M4XH22</accession>
<reference evidence="2" key="1">
    <citation type="submission" date="2016-11" db="EMBL/GenBank/DDBJ databases">
        <authorList>
            <person name="Varghese N."/>
            <person name="Submissions S."/>
        </authorList>
    </citation>
    <scope>NUCLEOTIDE SEQUENCE [LARGE SCALE GENOMIC DNA]</scope>
    <source>
        <strain evidence="2">DSM 26898</strain>
    </source>
</reference>
<keyword evidence="2" id="KW-1185">Reference proteome</keyword>
<name>A0A1M4XH22_9FLAO</name>
<dbReference type="EMBL" id="FQVO01000006">
    <property type="protein sequence ID" value="SHE92691.1"/>
    <property type="molecule type" value="Genomic_DNA"/>
</dbReference>
<evidence type="ECO:0000313" key="2">
    <source>
        <dbReference type="Proteomes" id="UP000184236"/>
    </source>
</evidence>
<protein>
    <submittedName>
        <fullName evidence="1">Uncharacterized protein</fullName>
    </submittedName>
</protein>
<evidence type="ECO:0000313" key="1">
    <source>
        <dbReference type="EMBL" id="SHE92691.1"/>
    </source>
</evidence>
<sequence>MIIHDLVTSFVDSATFKNALLVIFVPSFKTIKNIKNGNKKSMVRDRSV</sequence>
<gene>
    <name evidence="1" type="ORF">SAMN05444408_10658</name>
</gene>
<proteinExistence type="predicted"/>